<evidence type="ECO:0000256" key="2">
    <source>
        <dbReference type="ARBA" id="ARBA00009677"/>
    </source>
</evidence>
<dbReference type="RefSeq" id="WP_303552301.1">
    <property type="nucleotide sequence ID" value="NZ_JAUOPG010000014.1"/>
</dbReference>
<evidence type="ECO:0000313" key="9">
    <source>
        <dbReference type="Proteomes" id="UP001169862"/>
    </source>
</evidence>
<comment type="function">
    <text evidence="5 6">Structural component of flagellum, the bacterial motility apparatus. Part of the rod structure of flagellar basal body.</text>
</comment>
<organism evidence="8 9">
    <name type="scientific">Neptunomonas phycophila</name>
    <dbReference type="NCBI Taxonomy" id="1572645"/>
    <lineage>
        <taxon>Bacteria</taxon>
        <taxon>Pseudomonadati</taxon>
        <taxon>Pseudomonadota</taxon>
        <taxon>Gammaproteobacteria</taxon>
        <taxon>Oceanospirillales</taxon>
        <taxon>Oceanospirillaceae</taxon>
        <taxon>Neptunomonas</taxon>
    </lineage>
</organism>
<accession>A0AAW7XLY3</accession>
<dbReference type="PANTHER" id="PTHR30435">
    <property type="entry name" value="FLAGELLAR PROTEIN"/>
    <property type="match status" value="1"/>
</dbReference>
<protein>
    <recommendedName>
        <fullName evidence="3 6">Flagellar basal body rod protein FlgB</fullName>
    </recommendedName>
</protein>
<dbReference type="PIRSF" id="PIRSF002889">
    <property type="entry name" value="Rod_FlgB"/>
    <property type="match status" value="1"/>
</dbReference>
<keyword evidence="4 6" id="KW-0975">Bacterial flagellum</keyword>
<evidence type="ECO:0000256" key="1">
    <source>
        <dbReference type="ARBA" id="ARBA00004117"/>
    </source>
</evidence>
<dbReference type="AlphaFoldDB" id="A0AAW7XLY3"/>
<dbReference type="GO" id="GO:0030694">
    <property type="term" value="C:bacterial-type flagellum basal body, rod"/>
    <property type="evidence" value="ECO:0007669"/>
    <property type="project" value="InterPro"/>
</dbReference>
<evidence type="ECO:0000256" key="4">
    <source>
        <dbReference type="ARBA" id="ARBA00023143"/>
    </source>
</evidence>
<sequence length="133" mass="14698">MAINFDKALGLHEEALQLRSKRAEILANNIANAETPNFQARDVDFHATLAGEMSVNMPLTLSKTDAGHQTGLINPDFAAELMYRTPMQPAVDGNTVDIQEEMARYIENSLGFQTSFDLLNRKFKGLVTAIKGE</sequence>
<gene>
    <name evidence="8" type="primary">flgB</name>
    <name evidence="8" type="ORF">Q4490_17035</name>
</gene>
<proteinExistence type="inferred from homology"/>
<evidence type="ECO:0000259" key="7">
    <source>
        <dbReference type="Pfam" id="PF00460"/>
    </source>
</evidence>
<feature type="domain" description="Flagellar basal body rod protein N-terminal" evidence="7">
    <location>
        <begin position="12"/>
        <end position="39"/>
    </location>
</feature>
<dbReference type="PROSITE" id="PS00588">
    <property type="entry name" value="FLAGELLA_BB_ROD"/>
    <property type="match status" value="1"/>
</dbReference>
<comment type="subcellular location">
    <subcellularLocation>
        <location evidence="1 6">Bacterial flagellum basal body</location>
    </subcellularLocation>
</comment>
<dbReference type="Proteomes" id="UP001169862">
    <property type="component" value="Unassembled WGS sequence"/>
</dbReference>
<evidence type="ECO:0000256" key="3">
    <source>
        <dbReference type="ARBA" id="ARBA00014376"/>
    </source>
</evidence>
<dbReference type="Pfam" id="PF00460">
    <property type="entry name" value="Flg_bb_rod"/>
    <property type="match status" value="1"/>
</dbReference>
<dbReference type="EMBL" id="JAUOPG010000014">
    <property type="protein sequence ID" value="MDO6455271.1"/>
    <property type="molecule type" value="Genomic_DNA"/>
</dbReference>
<comment type="caution">
    <text evidence="8">The sequence shown here is derived from an EMBL/GenBank/DDBJ whole genome shotgun (WGS) entry which is preliminary data.</text>
</comment>
<evidence type="ECO:0000313" key="8">
    <source>
        <dbReference type="EMBL" id="MDO6455271.1"/>
    </source>
</evidence>
<dbReference type="InterPro" id="IPR006300">
    <property type="entry name" value="FlgB"/>
</dbReference>
<dbReference type="GO" id="GO:0071978">
    <property type="term" value="P:bacterial-type flagellum-dependent swarming motility"/>
    <property type="evidence" value="ECO:0007669"/>
    <property type="project" value="TreeGrafter"/>
</dbReference>
<dbReference type="NCBIfam" id="TIGR01396">
    <property type="entry name" value="FlgB"/>
    <property type="match status" value="1"/>
</dbReference>
<dbReference type="InterPro" id="IPR019776">
    <property type="entry name" value="Flagellar_basal_body_rod_CS"/>
</dbReference>
<name>A0AAW7XLY3_9GAMM</name>
<keyword evidence="8" id="KW-0966">Cell projection</keyword>
<evidence type="ECO:0000256" key="5">
    <source>
        <dbReference type="ARBA" id="ARBA00024934"/>
    </source>
</evidence>
<evidence type="ECO:0000256" key="6">
    <source>
        <dbReference type="PIRNR" id="PIRNR002889"/>
    </source>
</evidence>
<keyword evidence="8" id="KW-0969">Cilium</keyword>
<comment type="similarity">
    <text evidence="2 6">Belongs to the flagella basal body rod proteins family.</text>
</comment>
<keyword evidence="8" id="KW-0282">Flagellum</keyword>
<reference evidence="8" key="1">
    <citation type="submission" date="2023-07" db="EMBL/GenBank/DDBJ databases">
        <title>Genome content predicts the carbon catabolic preferences of heterotrophic bacteria.</title>
        <authorList>
            <person name="Gralka M."/>
        </authorList>
    </citation>
    <scope>NUCLEOTIDE SEQUENCE</scope>
    <source>
        <strain evidence="8">I2M16</strain>
    </source>
</reference>
<comment type="subunit">
    <text evidence="6">The basal body constitutes a major portion of the flagellar organelle and consists of a number of rings mounted on a central rod.</text>
</comment>
<dbReference type="InterPro" id="IPR001444">
    <property type="entry name" value="Flag_bb_rod_N"/>
</dbReference>
<dbReference type="PANTHER" id="PTHR30435:SF12">
    <property type="entry name" value="FLAGELLAR BASAL BODY ROD PROTEIN FLGB"/>
    <property type="match status" value="1"/>
</dbReference>